<dbReference type="eggNOG" id="KOG1399">
    <property type="taxonomic scope" value="Eukaryota"/>
</dbReference>
<dbReference type="GeneID" id="8439025"/>
<dbReference type="AlphaFoldDB" id="C4JNK8"/>
<organism evidence="4 5">
    <name type="scientific">Uncinocarpus reesii (strain UAMH 1704)</name>
    <dbReference type="NCBI Taxonomy" id="336963"/>
    <lineage>
        <taxon>Eukaryota</taxon>
        <taxon>Fungi</taxon>
        <taxon>Dikarya</taxon>
        <taxon>Ascomycota</taxon>
        <taxon>Pezizomycotina</taxon>
        <taxon>Eurotiomycetes</taxon>
        <taxon>Eurotiomycetidae</taxon>
        <taxon>Onygenales</taxon>
        <taxon>Onygenaceae</taxon>
        <taxon>Uncinocarpus</taxon>
    </lineage>
</organism>
<dbReference type="PRINTS" id="PR00411">
    <property type="entry name" value="PNDRDTASEI"/>
</dbReference>
<dbReference type="HOGENOM" id="CLU_310835_0_0_1"/>
<dbReference type="Gene3D" id="3.50.50.60">
    <property type="entry name" value="FAD/NAD(P)-binding domain"/>
    <property type="match status" value="1"/>
</dbReference>
<evidence type="ECO:0000313" key="5">
    <source>
        <dbReference type="Proteomes" id="UP000002058"/>
    </source>
</evidence>
<dbReference type="SUPFAM" id="SSF51905">
    <property type="entry name" value="FAD/NAD(P)-binding domain"/>
    <property type="match status" value="2"/>
</dbReference>
<dbReference type="KEGG" id="ure:UREG_03006"/>
<proteinExistence type="predicted"/>
<dbReference type="Pfam" id="PF07992">
    <property type="entry name" value="Pyr_redox_2"/>
    <property type="match status" value="1"/>
</dbReference>
<dbReference type="VEuPathDB" id="FungiDB:UREG_03006"/>
<dbReference type="GO" id="GO:0016765">
    <property type="term" value="F:transferase activity, transferring alkyl or aryl (other than methyl) groups"/>
    <property type="evidence" value="ECO:0007669"/>
    <property type="project" value="InterPro"/>
</dbReference>
<dbReference type="Pfam" id="PF11991">
    <property type="entry name" value="Trp_DMAT"/>
    <property type="match status" value="1"/>
</dbReference>
<dbReference type="EMBL" id="CH476616">
    <property type="protein sequence ID" value="EEP78161.1"/>
    <property type="molecule type" value="Genomic_DNA"/>
</dbReference>
<name>C4JNK8_UNCRE</name>
<evidence type="ECO:0000313" key="4">
    <source>
        <dbReference type="EMBL" id="EEP78161.1"/>
    </source>
</evidence>
<evidence type="ECO:0000256" key="1">
    <source>
        <dbReference type="ARBA" id="ARBA00022679"/>
    </source>
</evidence>
<sequence>MISTDPDNLADESDQVWMAVFFPLLRLLQDARHPPERIVQLAALFRRHVLPTLSRSHLSFMTDDHTPMAMSIRPDGHKVSFAVEPAALPVGPAARDRWVRTLARQSVMHTATDLEWYNICSELLTLPEGANLSTIQKLDQAGYSQFFLGFPSPTSPLTLKGLILKPYFMPSLKASYSGATVDSIVASLIPRLYLEEPWSQVNAFFSTVPSPLRPSPFIVSIDCLAPSLRRAKIYYRIKENSLAALEKYLTLYGRLAHSSMSSGLQLLHKLWKRLLSQDPSENISKNAKNPSHFTVMPLIYFELREGHPDPYPKVYIPIRHYSETDKSIAAALDDIYTDLGAVQSGEFINLISRVFDHRELGEKQGIFTYLSVAMKKGKIQQSPDLSPPLKVALDIKHGLRLIRWLNIFTIKLRTATSWEDLSDLFTSNCRWSDLLSHSSRFCKLSGLHDVAKFILQDVRQSKPRGFCLLPGVHRISYAENPELITARAVWNTTNGECSAAITFVITPTGQCKALSVVMQLEALPRNRPRAVKCLSVGYHAVVVGGGLAGLSTAARLGDLGMKVLVVEKDSRVGGSWRNRYTNLKLNTPRVYSALPFFYHPDNLPEFMPATSFADRLEAYSRSIKTEFRHSTLLCASNYNPKSRSWSLSLRDMEGSVFNTSCHHLIIASGIEKPRAVIPDILGLKDFSGHVAHASNFRSSKSWAGKRTVVIGSGCSAHDVAKELYTAGAESVTLVQRSATAVMSRASLIAAFPGLYNGENYPPVEFADRLHMAGPYLHFKEYGYAAMRETEVIDRELRRNLTKVGFILLPNTEADNFMTRLLVRHGGYYIDSGCSQLIIDEKIGLLTGTDISHISGSDIIFRNGTSIQADLIVFGTGYTGFCAKELIEDMSITHPIASTGGEVPRVEIWQKSTCGEVFTCRVFSRLLALQIQAEQLEIELDDNWKLE</sequence>
<keyword evidence="5" id="KW-1185">Reference proteome</keyword>
<dbReference type="CDD" id="cd13929">
    <property type="entry name" value="PT-DMATS_CymD"/>
    <property type="match status" value="1"/>
</dbReference>
<dbReference type="OrthoDB" id="74360at2759"/>
<evidence type="ECO:0000256" key="2">
    <source>
        <dbReference type="ARBA" id="ARBA00023002"/>
    </source>
</evidence>
<dbReference type="RefSeq" id="XP_002543490.1">
    <property type="nucleotide sequence ID" value="XM_002543444.1"/>
</dbReference>
<dbReference type="InterPro" id="IPR033964">
    <property type="entry name" value="ABBA"/>
</dbReference>
<dbReference type="GO" id="GO:0009820">
    <property type="term" value="P:alkaloid metabolic process"/>
    <property type="evidence" value="ECO:0007669"/>
    <property type="project" value="InterPro"/>
</dbReference>
<reference evidence="5" key="1">
    <citation type="journal article" date="2009" name="Genome Res.">
        <title>Comparative genomic analyses of the human fungal pathogens Coccidioides and their relatives.</title>
        <authorList>
            <person name="Sharpton T.J."/>
            <person name="Stajich J.E."/>
            <person name="Rounsley S.D."/>
            <person name="Gardner M.J."/>
            <person name="Wortman J.R."/>
            <person name="Jordar V.S."/>
            <person name="Maiti R."/>
            <person name="Kodira C.D."/>
            <person name="Neafsey D.E."/>
            <person name="Zeng Q."/>
            <person name="Hung C.-Y."/>
            <person name="McMahan C."/>
            <person name="Muszewska A."/>
            <person name="Grynberg M."/>
            <person name="Mandel M.A."/>
            <person name="Kellner E.M."/>
            <person name="Barker B.M."/>
            <person name="Galgiani J.N."/>
            <person name="Orbach M.J."/>
            <person name="Kirkland T.N."/>
            <person name="Cole G.T."/>
            <person name="Henn M.R."/>
            <person name="Birren B.W."/>
            <person name="Taylor J.W."/>
        </authorList>
    </citation>
    <scope>NUCLEOTIDE SEQUENCE [LARGE SCALE GENOMIC DNA]</scope>
    <source>
        <strain evidence="5">UAMH 1704</strain>
    </source>
</reference>
<dbReference type="InParanoid" id="C4JNK8"/>
<dbReference type="InterPro" id="IPR050982">
    <property type="entry name" value="Auxin_biosynth/cation_transpt"/>
</dbReference>
<feature type="domain" description="FAD/NAD(P)-binding" evidence="3">
    <location>
        <begin position="539"/>
        <end position="740"/>
    </location>
</feature>
<gene>
    <name evidence="4" type="ORF">UREG_03006</name>
</gene>
<dbReference type="GO" id="GO:0004497">
    <property type="term" value="F:monooxygenase activity"/>
    <property type="evidence" value="ECO:0007669"/>
    <property type="project" value="TreeGrafter"/>
</dbReference>
<evidence type="ECO:0000259" key="3">
    <source>
        <dbReference type="Pfam" id="PF07992"/>
    </source>
</evidence>
<dbReference type="PANTHER" id="PTHR43539:SF68">
    <property type="entry name" value="FLAVIN-BINDING MONOOXYGENASE-LIKE PROTEIN (AFU_ORTHOLOGUE AFUA_4G09220)"/>
    <property type="match status" value="1"/>
</dbReference>
<dbReference type="Proteomes" id="UP000002058">
    <property type="component" value="Unassembled WGS sequence"/>
</dbReference>
<protein>
    <recommendedName>
        <fullName evidence="3">FAD/NAD(P)-binding domain-containing protein</fullName>
    </recommendedName>
</protein>
<dbReference type="PANTHER" id="PTHR43539">
    <property type="entry name" value="FLAVIN-BINDING MONOOXYGENASE-LIKE PROTEIN (AFU_ORTHOLOGUE AFUA_4G09220)"/>
    <property type="match status" value="1"/>
</dbReference>
<keyword evidence="2" id="KW-0560">Oxidoreductase</keyword>
<accession>C4JNK8</accession>
<dbReference type="InterPro" id="IPR036188">
    <property type="entry name" value="FAD/NAD-bd_sf"/>
</dbReference>
<dbReference type="SFLD" id="SFLDS00036">
    <property type="entry name" value="Aromatic_Prenyltransferase"/>
    <property type="match status" value="1"/>
</dbReference>
<dbReference type="InterPro" id="IPR023753">
    <property type="entry name" value="FAD/NAD-binding_dom"/>
</dbReference>
<dbReference type="NCBIfam" id="TIGR03429">
    <property type="entry name" value="arom_pren_DMATS"/>
    <property type="match status" value="1"/>
</dbReference>
<dbReference type="InterPro" id="IPR017795">
    <property type="entry name" value="ABBA_NscD-like"/>
</dbReference>
<dbReference type="GO" id="GO:0050660">
    <property type="term" value="F:flavin adenine dinucleotide binding"/>
    <property type="evidence" value="ECO:0007669"/>
    <property type="project" value="TreeGrafter"/>
</dbReference>
<keyword evidence="1" id="KW-0808">Transferase</keyword>